<evidence type="ECO:0000313" key="1">
    <source>
        <dbReference type="EMBL" id="EDR45737.1"/>
    </source>
</evidence>
<protein>
    <submittedName>
        <fullName evidence="1">Uncharacterized protein</fullName>
    </submittedName>
</protein>
<proteinExistence type="predicted"/>
<dbReference type="STRING" id="411461.DORFOR_02338"/>
<evidence type="ECO:0000313" key="2">
    <source>
        <dbReference type="Proteomes" id="UP000005359"/>
    </source>
</evidence>
<dbReference type="AlphaFoldDB" id="B0G7T3"/>
<reference evidence="1 2" key="2">
    <citation type="submission" date="2007-10" db="EMBL/GenBank/DDBJ databases">
        <authorList>
            <person name="Fulton L."/>
            <person name="Clifton S."/>
            <person name="Fulton B."/>
            <person name="Xu J."/>
            <person name="Minx P."/>
            <person name="Pepin K.H."/>
            <person name="Johnson M."/>
            <person name="Thiruvilangam P."/>
            <person name="Bhonagiri V."/>
            <person name="Nash W.E."/>
            <person name="Wang C."/>
            <person name="Mardis E.R."/>
            <person name="Wilson R.K."/>
        </authorList>
    </citation>
    <scope>NUCLEOTIDE SEQUENCE [LARGE SCALE GENOMIC DNA]</scope>
    <source>
        <strain evidence="1 2">ATCC 27755</strain>
    </source>
</reference>
<accession>B0G7T3</accession>
<name>B0G7T3_9FIRM</name>
<comment type="caution">
    <text evidence="1">The sequence shown here is derived from an EMBL/GenBank/DDBJ whole genome shotgun (WGS) entry which is preliminary data.</text>
</comment>
<sequence>MVWKITLAKMQGEDMIKGGCKVRRPAMYMYGIPVGEEQRLRCFYSAFFNT</sequence>
<gene>
    <name evidence="1" type="ORF">DORFOR_02338</name>
</gene>
<dbReference type="Proteomes" id="UP000005359">
    <property type="component" value="Unassembled WGS sequence"/>
</dbReference>
<organism evidence="1 2">
    <name type="scientific">Dorea formicigenerans ATCC 27755</name>
    <dbReference type="NCBI Taxonomy" id="411461"/>
    <lineage>
        <taxon>Bacteria</taxon>
        <taxon>Bacillati</taxon>
        <taxon>Bacillota</taxon>
        <taxon>Clostridia</taxon>
        <taxon>Lachnospirales</taxon>
        <taxon>Lachnospiraceae</taxon>
        <taxon>Dorea</taxon>
    </lineage>
</organism>
<dbReference type="PaxDb" id="411461-DORFOR_02338"/>
<dbReference type="EMBL" id="AAXA02000015">
    <property type="protein sequence ID" value="EDR45737.1"/>
    <property type="molecule type" value="Genomic_DNA"/>
</dbReference>
<reference evidence="1 2" key="1">
    <citation type="submission" date="2007-10" db="EMBL/GenBank/DDBJ databases">
        <title>Draft genome sequence of Dorea formicigenerans(ATCC 27755).</title>
        <authorList>
            <person name="Sudarsanam P."/>
            <person name="Ley R."/>
            <person name="Guruge J."/>
            <person name="Turnbaugh P.J."/>
            <person name="Mahowald M."/>
            <person name="Liep D."/>
            <person name="Gordon J."/>
        </authorList>
    </citation>
    <scope>NUCLEOTIDE SEQUENCE [LARGE SCALE GENOMIC DNA]</scope>
    <source>
        <strain evidence="1 2">ATCC 27755</strain>
    </source>
</reference>